<dbReference type="Gene3D" id="3.20.20.70">
    <property type="entry name" value="Aldolase class I"/>
    <property type="match status" value="1"/>
</dbReference>
<dbReference type="SUPFAM" id="SSF51569">
    <property type="entry name" value="Aldolase"/>
    <property type="match status" value="1"/>
</dbReference>
<dbReference type="EMBL" id="CP006569">
    <property type="protein sequence ID" value="AHF76577.1"/>
    <property type="molecule type" value="Genomic_DNA"/>
</dbReference>
<organism evidence="6 7">
    <name type="scientific">Sodalis praecaptivus</name>
    <dbReference type="NCBI Taxonomy" id="1239307"/>
    <lineage>
        <taxon>Bacteria</taxon>
        <taxon>Pseudomonadati</taxon>
        <taxon>Pseudomonadota</taxon>
        <taxon>Gammaproteobacteria</taxon>
        <taxon>Enterobacterales</taxon>
        <taxon>Bruguierivoracaceae</taxon>
        <taxon>Sodalis</taxon>
    </lineage>
</organism>
<dbReference type="InterPro" id="IPR018225">
    <property type="entry name" value="Transaldolase_AS"/>
</dbReference>
<evidence type="ECO:0000256" key="3">
    <source>
        <dbReference type="ARBA" id="ARBA00022490"/>
    </source>
</evidence>
<dbReference type="InterPro" id="IPR033919">
    <property type="entry name" value="TSA/FSA_arc/bac"/>
</dbReference>
<sequence>MNIYLDSGDSAAVQRVSYSLPIAGVTTNPSILARGKLAPETCLTQLRVAIGPDKPLFAQVLAETAEEMVHEARALYARDRATVVKIPVTREGLAAIGLLRGSGIPTLGTAVYAPIQGLLAALAGAAYVAPYVNRIDAQGGSGLQCVRELQSLLSQHAPDCQMLAASFKSPRQVLDCMLAGCRHVTLAVDIAEQLLQSPAVDAAVAQFKTEWEQAFGQQTIGTPQR</sequence>
<proteinExistence type="inferred from homology"/>
<comment type="similarity">
    <text evidence="2">Belongs to the transaldolase family. Type 3A subfamily.</text>
</comment>
<dbReference type="Pfam" id="PF00923">
    <property type="entry name" value="TAL_FSA"/>
    <property type="match status" value="1"/>
</dbReference>
<evidence type="ECO:0000256" key="4">
    <source>
        <dbReference type="ARBA" id="ARBA00023270"/>
    </source>
</evidence>
<comment type="catalytic activity">
    <reaction evidence="5">
        <text>beta-D-fructose 6-phosphate = dihydroxyacetone + D-glyceraldehyde 3-phosphate</text>
        <dbReference type="Rhea" id="RHEA:28002"/>
        <dbReference type="ChEBI" id="CHEBI:16016"/>
        <dbReference type="ChEBI" id="CHEBI:57634"/>
        <dbReference type="ChEBI" id="CHEBI:59776"/>
    </reaction>
</comment>
<dbReference type="Proteomes" id="UP000019028">
    <property type="component" value="Chromosome"/>
</dbReference>
<keyword evidence="7" id="KW-1185">Reference proteome</keyword>
<dbReference type="KEGG" id="sod:Sant_1519"/>
<gene>
    <name evidence="6" type="ORF">Sant_1519</name>
</gene>
<evidence type="ECO:0000313" key="6">
    <source>
        <dbReference type="EMBL" id="AHF76577.1"/>
    </source>
</evidence>
<accession>W0HVP1</accession>
<dbReference type="AlphaFoldDB" id="W0HVP1"/>
<evidence type="ECO:0000313" key="7">
    <source>
        <dbReference type="Proteomes" id="UP000019028"/>
    </source>
</evidence>
<dbReference type="HOGENOM" id="CLU_079764_2_0_6"/>
<dbReference type="PANTHER" id="PTHR10683">
    <property type="entry name" value="TRANSALDOLASE"/>
    <property type="match status" value="1"/>
</dbReference>
<dbReference type="GO" id="GO:0042182">
    <property type="term" value="P:ketone catabolic process"/>
    <property type="evidence" value="ECO:0007669"/>
    <property type="project" value="UniProtKB-ARBA"/>
</dbReference>
<dbReference type="PANTHER" id="PTHR10683:SF40">
    <property type="entry name" value="FRUCTOSE-6-PHOSPHATE ALDOLASE 1-RELATED"/>
    <property type="match status" value="1"/>
</dbReference>
<reference evidence="6 7" key="1">
    <citation type="journal article" date="2014" name="Genome Biol. Evol.">
        <title>Genome degeneration and adaptation in a nascent stage of symbiosis.</title>
        <authorList>
            <person name="Oakeson K.F."/>
            <person name="Gil R."/>
            <person name="Clayton A.L."/>
            <person name="Dunn D.M."/>
            <person name="von Niederhausern A.C."/>
            <person name="Hamil C."/>
            <person name="Aoyagi A."/>
            <person name="Duval B."/>
            <person name="Baca A."/>
            <person name="Silva F.J."/>
            <person name="Vallier A."/>
            <person name="Jackson D.G."/>
            <person name="Latorre A."/>
            <person name="Weiss R.B."/>
            <person name="Heddi A."/>
            <person name="Moya A."/>
            <person name="Dale C."/>
        </authorList>
    </citation>
    <scope>NUCLEOTIDE SEQUENCE [LARGE SCALE GENOMIC DNA]</scope>
    <source>
        <strain evidence="6 7">HS1</strain>
    </source>
</reference>
<dbReference type="GO" id="GO:0005737">
    <property type="term" value="C:cytoplasm"/>
    <property type="evidence" value="ECO:0007669"/>
    <property type="project" value="UniProtKB-SubCell"/>
</dbReference>
<dbReference type="InterPro" id="IPR013785">
    <property type="entry name" value="Aldolase_TIM"/>
</dbReference>
<keyword evidence="3" id="KW-0963">Cytoplasm</keyword>
<dbReference type="OrthoDB" id="9807051at2"/>
<dbReference type="RefSeq" id="WP_025421712.1">
    <property type="nucleotide sequence ID" value="NZ_CAUIKD010000048.1"/>
</dbReference>
<dbReference type="CDD" id="cd00956">
    <property type="entry name" value="Transaldolase_FSA"/>
    <property type="match status" value="1"/>
</dbReference>
<comment type="subcellular location">
    <subcellularLocation>
        <location evidence="1">Cytoplasm</location>
    </subcellularLocation>
</comment>
<dbReference type="InterPro" id="IPR001585">
    <property type="entry name" value="TAL/FSA"/>
</dbReference>
<dbReference type="PATRIC" id="fig|1239307.3.peg.1652"/>
<dbReference type="GO" id="GO:0097023">
    <property type="term" value="F:fructose 6-phosphate aldolase activity"/>
    <property type="evidence" value="ECO:0007669"/>
    <property type="project" value="RHEA"/>
</dbReference>
<evidence type="ECO:0000256" key="5">
    <source>
        <dbReference type="ARBA" id="ARBA00048809"/>
    </source>
</evidence>
<dbReference type="GO" id="GO:0005975">
    <property type="term" value="P:carbohydrate metabolic process"/>
    <property type="evidence" value="ECO:0007669"/>
    <property type="project" value="InterPro"/>
</dbReference>
<dbReference type="NCBIfam" id="NF009296">
    <property type="entry name" value="PRK12653.1"/>
    <property type="match status" value="1"/>
</dbReference>
<dbReference type="PROSITE" id="PS01054">
    <property type="entry name" value="TRANSALDOLASE_1"/>
    <property type="match status" value="1"/>
</dbReference>
<keyword evidence="4" id="KW-0704">Schiff base</keyword>
<name>W0HVP1_9GAMM</name>
<evidence type="ECO:0000256" key="2">
    <source>
        <dbReference type="ARBA" id="ARBA00005763"/>
    </source>
</evidence>
<protein>
    <submittedName>
        <fullName evidence="6">Fructose-6-phosphate aldolase</fullName>
    </submittedName>
</protein>
<evidence type="ECO:0000256" key="1">
    <source>
        <dbReference type="ARBA" id="ARBA00004496"/>
    </source>
</evidence>
<dbReference type="FunFam" id="3.20.20.70:FF:000018">
    <property type="entry name" value="Probable transaldolase"/>
    <property type="match status" value="1"/>
</dbReference>